<proteinExistence type="predicted"/>
<dbReference type="OrthoDB" id="6111975at2"/>
<keyword evidence="14" id="KW-1185">Reference proteome</keyword>
<dbReference type="Pfam" id="PF00400">
    <property type="entry name" value="WD40"/>
    <property type="match status" value="5"/>
</dbReference>
<dbReference type="InterPro" id="IPR001680">
    <property type="entry name" value="WD40_rpt"/>
</dbReference>
<dbReference type="PROSITE" id="PS50082">
    <property type="entry name" value="WD_REPEATS_2"/>
    <property type="match status" value="3"/>
</dbReference>
<keyword evidence="8 10" id="KW-0067">ATP-binding</keyword>
<feature type="region of interest" description="Disordered" evidence="11">
    <location>
        <begin position="410"/>
        <end position="457"/>
    </location>
</feature>
<evidence type="ECO:0000259" key="12">
    <source>
        <dbReference type="PROSITE" id="PS50011"/>
    </source>
</evidence>
<dbReference type="PROSITE" id="PS00107">
    <property type="entry name" value="PROTEIN_KINASE_ATP"/>
    <property type="match status" value="1"/>
</dbReference>
<evidence type="ECO:0000256" key="5">
    <source>
        <dbReference type="ARBA" id="ARBA00022737"/>
    </source>
</evidence>
<evidence type="ECO:0000256" key="3">
    <source>
        <dbReference type="ARBA" id="ARBA00022574"/>
    </source>
</evidence>
<dbReference type="PROSITE" id="PS00108">
    <property type="entry name" value="PROTEIN_KINASE_ST"/>
    <property type="match status" value="1"/>
</dbReference>
<evidence type="ECO:0000256" key="6">
    <source>
        <dbReference type="ARBA" id="ARBA00022741"/>
    </source>
</evidence>
<dbReference type="SUPFAM" id="SSF56112">
    <property type="entry name" value="Protein kinase-like (PK-like)"/>
    <property type="match status" value="1"/>
</dbReference>
<dbReference type="EC" id="2.7.11.1" evidence="1"/>
<name>A0A2Z3HAM4_9BACT</name>
<keyword evidence="6 10" id="KW-0547">Nucleotide-binding</keyword>
<protein>
    <recommendedName>
        <fullName evidence="1">non-specific serine/threonine protein kinase</fullName>
        <ecNumber evidence="1">2.7.11.1</ecNumber>
    </recommendedName>
</protein>
<keyword evidence="5" id="KW-0677">Repeat</keyword>
<dbReference type="InterPro" id="IPR017441">
    <property type="entry name" value="Protein_kinase_ATP_BS"/>
</dbReference>
<dbReference type="KEGG" id="gog:C1280_15310"/>
<dbReference type="AlphaFoldDB" id="A0A2Z3HAM4"/>
<organism evidence="13 14">
    <name type="scientific">Gemmata obscuriglobus</name>
    <dbReference type="NCBI Taxonomy" id="114"/>
    <lineage>
        <taxon>Bacteria</taxon>
        <taxon>Pseudomonadati</taxon>
        <taxon>Planctomycetota</taxon>
        <taxon>Planctomycetia</taxon>
        <taxon>Gemmatales</taxon>
        <taxon>Gemmataceae</taxon>
        <taxon>Gemmata</taxon>
    </lineage>
</organism>
<dbReference type="GO" id="GO:0005524">
    <property type="term" value="F:ATP binding"/>
    <property type="evidence" value="ECO:0007669"/>
    <property type="project" value="UniProtKB-UniRule"/>
</dbReference>
<dbReference type="FunFam" id="1.10.510.10:FF:000021">
    <property type="entry name" value="Serine/threonine protein kinase"/>
    <property type="match status" value="1"/>
</dbReference>
<feature type="domain" description="Protein kinase" evidence="12">
    <location>
        <begin position="109"/>
        <end position="370"/>
    </location>
</feature>
<dbReference type="RefSeq" id="WP_010037917.1">
    <property type="nucleotide sequence ID" value="NZ_CP025958.1"/>
</dbReference>
<dbReference type="Gene3D" id="3.30.200.20">
    <property type="entry name" value="Phosphorylase Kinase, domain 1"/>
    <property type="match status" value="1"/>
</dbReference>
<evidence type="ECO:0000256" key="4">
    <source>
        <dbReference type="ARBA" id="ARBA00022679"/>
    </source>
</evidence>
<dbReference type="SMART" id="SM00320">
    <property type="entry name" value="WD40"/>
    <property type="match status" value="5"/>
</dbReference>
<keyword evidence="4" id="KW-0808">Transferase</keyword>
<keyword evidence="7" id="KW-0418">Kinase</keyword>
<dbReference type="GO" id="GO:0004674">
    <property type="term" value="F:protein serine/threonine kinase activity"/>
    <property type="evidence" value="ECO:0007669"/>
    <property type="project" value="UniProtKB-KW"/>
</dbReference>
<evidence type="ECO:0000256" key="7">
    <source>
        <dbReference type="ARBA" id="ARBA00022777"/>
    </source>
</evidence>
<dbReference type="Gene3D" id="2.130.10.10">
    <property type="entry name" value="YVTN repeat-like/Quinoprotein amine dehydrogenase"/>
    <property type="match status" value="2"/>
</dbReference>
<keyword evidence="3 9" id="KW-0853">WD repeat</keyword>
<dbReference type="InterPro" id="IPR008271">
    <property type="entry name" value="Ser/Thr_kinase_AS"/>
</dbReference>
<evidence type="ECO:0000256" key="10">
    <source>
        <dbReference type="PROSITE-ProRule" id="PRU10141"/>
    </source>
</evidence>
<dbReference type="CDD" id="cd14014">
    <property type="entry name" value="STKc_PknB_like"/>
    <property type="match status" value="1"/>
</dbReference>
<evidence type="ECO:0000313" key="14">
    <source>
        <dbReference type="Proteomes" id="UP000245802"/>
    </source>
</evidence>
<dbReference type="Gene3D" id="1.10.510.10">
    <property type="entry name" value="Transferase(Phosphotransferase) domain 1"/>
    <property type="match status" value="1"/>
</dbReference>
<evidence type="ECO:0000256" key="9">
    <source>
        <dbReference type="PROSITE-ProRule" id="PRU00221"/>
    </source>
</evidence>
<sequence>MVDRLACPESVRLPTLLDGRDPPRDLFEHLAQCPRCQHALECFAAGDCAWLRSPPAADAERPPHLRQLLDALTRLTTAADMFAVPPRNLSLDFLLPTDHPEALGAVGPYPVLEVVGRGGMGVVFRAVDRALNRVIAVKVLAPQWAANGTARQRFLREARAAAAVAHEHVVSIHAVDESNGLPYLVMEYVPGPSLQERIDRDGPLDPKDVARVALQVAAGLAAAHAQGLVHRDVKPANILLENGVGRARLTDFGLARAVDDAGTTQHGTIAGTPDYMAPEQATGQLVDHRADLYALGCVIYAASTGRPPFRAATSLGVMHLTVTATPAPIRTLNPDIPPDLAAVAQRLLAKDPANRFPTAETVAAELRAVLIRMQQPDLAPRRSKWRIRAGAGVTALLALFATALALRPRSDPPEITATDPGDSPPPLPPAVPPEPPDDPAPAMVFEGHHGTISGLSVHPDGTRFVSVGSTLTKDDGTIRLWSTASGKRTHQIRAGGVRAECVALTADGHTIVAGFIDGTVRIYEWDSETELVRLRADRVAVTCVAPDPTGRRIAIGDARGRVRMWDPATGRVGLTITAHEPRPCRGIAFAPDGKTVATVGLDGALRTWDTSTGYERLALILGTDLAWGVSFTNGGKQIVTADPFGGAVWSAETGHRLAELRDGRVTPSTAVAVSADGTTVATCGPDGFVRVWHTRTGALVLRAATGGPAWSVALTANGRHVLAGCGGPSKREKPDADNTSVIRMWPVRAPAGP</sequence>
<evidence type="ECO:0000256" key="8">
    <source>
        <dbReference type="ARBA" id="ARBA00022840"/>
    </source>
</evidence>
<feature type="repeat" description="WD" evidence="9">
    <location>
        <begin position="587"/>
        <end position="618"/>
    </location>
</feature>
<dbReference type="EMBL" id="CP025958">
    <property type="protein sequence ID" value="AWM38220.1"/>
    <property type="molecule type" value="Genomic_DNA"/>
</dbReference>
<dbReference type="InterPro" id="IPR011047">
    <property type="entry name" value="Quinoprotein_ADH-like_sf"/>
</dbReference>
<evidence type="ECO:0000256" key="11">
    <source>
        <dbReference type="SAM" id="MobiDB-lite"/>
    </source>
</evidence>
<accession>A0A2Z3HAM4</accession>
<dbReference type="Pfam" id="PF00069">
    <property type="entry name" value="Pkinase"/>
    <property type="match status" value="1"/>
</dbReference>
<keyword evidence="2" id="KW-0723">Serine/threonine-protein kinase</keyword>
<dbReference type="PROSITE" id="PS50011">
    <property type="entry name" value="PROTEIN_KINASE_DOM"/>
    <property type="match status" value="1"/>
</dbReference>
<feature type="repeat" description="WD" evidence="9">
    <location>
        <begin position="534"/>
        <end position="575"/>
    </location>
</feature>
<dbReference type="PANTHER" id="PTHR43289:SF6">
    <property type="entry name" value="SERINE_THREONINE-PROTEIN KINASE NEKL-3"/>
    <property type="match status" value="1"/>
</dbReference>
<reference evidence="13 14" key="1">
    <citation type="submission" date="2018-01" db="EMBL/GenBank/DDBJ databases">
        <title>G. obscuriglobus.</title>
        <authorList>
            <person name="Franke J."/>
            <person name="Blomberg W."/>
            <person name="Selmecki A."/>
        </authorList>
    </citation>
    <scope>NUCLEOTIDE SEQUENCE [LARGE SCALE GENOMIC DNA]</scope>
    <source>
        <strain evidence="13 14">DSM 5831</strain>
    </source>
</reference>
<feature type="compositionally biased region" description="Pro residues" evidence="11">
    <location>
        <begin position="422"/>
        <end position="434"/>
    </location>
</feature>
<dbReference type="InterPro" id="IPR000719">
    <property type="entry name" value="Prot_kinase_dom"/>
</dbReference>
<evidence type="ECO:0000313" key="13">
    <source>
        <dbReference type="EMBL" id="AWM38220.1"/>
    </source>
</evidence>
<evidence type="ECO:0000256" key="2">
    <source>
        <dbReference type="ARBA" id="ARBA00022527"/>
    </source>
</evidence>
<dbReference type="PANTHER" id="PTHR43289">
    <property type="entry name" value="MITOGEN-ACTIVATED PROTEIN KINASE KINASE KINASE 20-RELATED"/>
    <property type="match status" value="1"/>
</dbReference>
<dbReference type="InterPro" id="IPR015943">
    <property type="entry name" value="WD40/YVTN_repeat-like_dom_sf"/>
</dbReference>
<feature type="binding site" evidence="10">
    <location>
        <position position="138"/>
    </location>
    <ligand>
        <name>ATP</name>
        <dbReference type="ChEBI" id="CHEBI:30616"/>
    </ligand>
</feature>
<dbReference type="InterPro" id="IPR011009">
    <property type="entry name" value="Kinase-like_dom_sf"/>
</dbReference>
<feature type="repeat" description="WD" evidence="9">
    <location>
        <begin position="661"/>
        <end position="702"/>
    </location>
</feature>
<dbReference type="PROSITE" id="PS00678">
    <property type="entry name" value="WD_REPEATS_1"/>
    <property type="match status" value="1"/>
</dbReference>
<dbReference type="SMART" id="SM00220">
    <property type="entry name" value="S_TKc"/>
    <property type="match status" value="1"/>
</dbReference>
<gene>
    <name evidence="13" type="ORF">C1280_15310</name>
</gene>
<dbReference type="InterPro" id="IPR019775">
    <property type="entry name" value="WD40_repeat_CS"/>
</dbReference>
<dbReference type="SUPFAM" id="SSF50998">
    <property type="entry name" value="Quinoprotein alcohol dehydrogenase-like"/>
    <property type="match status" value="1"/>
</dbReference>
<evidence type="ECO:0000256" key="1">
    <source>
        <dbReference type="ARBA" id="ARBA00012513"/>
    </source>
</evidence>
<dbReference type="CDD" id="cd00200">
    <property type="entry name" value="WD40"/>
    <property type="match status" value="1"/>
</dbReference>
<dbReference type="Proteomes" id="UP000245802">
    <property type="component" value="Chromosome"/>
</dbReference>